<dbReference type="InterPro" id="IPR042088">
    <property type="entry name" value="OligoPept_F_C"/>
</dbReference>
<dbReference type="PANTHER" id="PTHR34217:SF1">
    <property type="entry name" value="CARBOXYPEPTIDASE 1"/>
    <property type="match status" value="1"/>
</dbReference>
<dbReference type="EMBL" id="BPNN01000010">
    <property type="protein sequence ID" value="GJA62420.1"/>
    <property type="molecule type" value="Genomic_DNA"/>
</dbReference>
<dbReference type="Proteomes" id="UP000886934">
    <property type="component" value="Unassembled WGS sequence"/>
</dbReference>
<dbReference type="GO" id="GO:0046872">
    <property type="term" value="F:metal ion binding"/>
    <property type="evidence" value="ECO:0007669"/>
    <property type="project" value="UniProtKB-UniRule"/>
</dbReference>
<evidence type="ECO:0000313" key="11">
    <source>
        <dbReference type="Proteomes" id="UP000886934"/>
    </source>
</evidence>
<dbReference type="GO" id="GO:0004181">
    <property type="term" value="F:metallocarboxypeptidase activity"/>
    <property type="evidence" value="ECO:0007669"/>
    <property type="project" value="InterPro"/>
</dbReference>
<keyword evidence="4 6" id="KW-0862">Zinc</keyword>
<gene>
    <name evidence="9" type="ORF">KAM351_10310</name>
    <name evidence="10" type="ORF">N5I07_08925</name>
</gene>
<comment type="similarity">
    <text evidence="6">Belongs to the peptidase M3 family.</text>
</comment>
<keyword evidence="3 6" id="KW-0378">Hydrolase</keyword>
<dbReference type="RefSeq" id="WP_041212857.1">
    <property type="nucleotide sequence ID" value="NZ_AP022110.1"/>
</dbReference>
<feature type="domain" description="Oligopeptidase F N-terminal" evidence="8">
    <location>
        <begin position="119"/>
        <end position="182"/>
    </location>
</feature>
<dbReference type="PANTHER" id="PTHR34217">
    <property type="entry name" value="METAL-DEPENDENT CARBOXYPEPTIDASE"/>
    <property type="match status" value="1"/>
</dbReference>
<evidence type="ECO:0000256" key="4">
    <source>
        <dbReference type="ARBA" id="ARBA00022833"/>
    </source>
</evidence>
<keyword evidence="5 6" id="KW-0482">Metalloprotease</keyword>
<comment type="caution">
    <text evidence="9">The sequence shown here is derived from an EMBL/GenBank/DDBJ whole genome shotgun (WGS) entry which is preliminary data.</text>
</comment>
<accession>A0A6S5IIF3</accession>
<evidence type="ECO:0000256" key="5">
    <source>
        <dbReference type="ARBA" id="ARBA00023049"/>
    </source>
</evidence>
<keyword evidence="1 6" id="KW-0645">Protease</keyword>
<evidence type="ECO:0000256" key="6">
    <source>
        <dbReference type="RuleBase" id="RU003435"/>
    </source>
</evidence>
<reference evidence="10" key="2">
    <citation type="submission" date="2022-09" db="EMBL/GenBank/DDBJ databases">
        <title>Intensive care unit water sources are persistently colonized with multi-drug resistant bacteria and are the site of extensive horizontal gene transfer of antibiotic resistance genes.</title>
        <authorList>
            <person name="Diorio-Toth L."/>
        </authorList>
    </citation>
    <scope>NUCLEOTIDE SEQUENCE</scope>
    <source>
        <strain evidence="10">GD03796</strain>
    </source>
</reference>
<dbReference type="SUPFAM" id="SSF55486">
    <property type="entry name" value="Metalloproteases ('zincins'), catalytic domain"/>
    <property type="match status" value="1"/>
</dbReference>
<organism evidence="9 11">
    <name type="scientific">Aeromonas caviae</name>
    <name type="common">Aeromonas punctata</name>
    <dbReference type="NCBI Taxonomy" id="648"/>
    <lineage>
        <taxon>Bacteria</taxon>
        <taxon>Pseudomonadati</taxon>
        <taxon>Pseudomonadota</taxon>
        <taxon>Gammaproteobacteria</taxon>
        <taxon>Aeromonadales</taxon>
        <taxon>Aeromonadaceae</taxon>
        <taxon>Aeromonas</taxon>
    </lineage>
</organism>
<dbReference type="Gene3D" id="1.10.1370.20">
    <property type="entry name" value="Oligoendopeptidase f, C-terminal domain"/>
    <property type="match status" value="1"/>
</dbReference>
<dbReference type="GO" id="GO:0004222">
    <property type="term" value="F:metalloendopeptidase activity"/>
    <property type="evidence" value="ECO:0007669"/>
    <property type="project" value="InterPro"/>
</dbReference>
<evidence type="ECO:0000256" key="1">
    <source>
        <dbReference type="ARBA" id="ARBA00022670"/>
    </source>
</evidence>
<proteinExistence type="inferred from homology"/>
<name>A0A6S5IIF3_AERCA</name>
<evidence type="ECO:0000256" key="3">
    <source>
        <dbReference type="ARBA" id="ARBA00022801"/>
    </source>
</evidence>
<dbReference type="InterPro" id="IPR001567">
    <property type="entry name" value="Pept_M3A_M3B_dom"/>
</dbReference>
<dbReference type="InterPro" id="IPR034006">
    <property type="entry name" value="M3B_PepF_2"/>
</dbReference>
<dbReference type="AlphaFoldDB" id="A0A6S5IIF3"/>
<feature type="domain" description="Peptidase M3A/M3B catalytic" evidence="7">
    <location>
        <begin position="200"/>
        <end position="566"/>
    </location>
</feature>
<dbReference type="Pfam" id="PF08439">
    <property type="entry name" value="Peptidase_M3_N"/>
    <property type="match status" value="1"/>
</dbReference>
<sequence>MKPPVWRDDHIYAAPDDPAIEAAFQEAARALTRLDALLADLPDPAHPVADANALRHLLRAIRREANGVKSLAWNSQVYGYNRLSQNGRDEEARVLLSRGQQLEATLAQRSKPVDLFWVRAPKSLVRTLLQDPELFELAYHIHHDRAQQDQWLSLESEQLIEGLAVDGLQGWGDLYDNLVGRLLPVVEGVPMGLAQADNLLAHPDRARRASAWHAIQGAWEAEQETVTAILNAINGWRNELGRQRGKGRRLDALEVTCHQEHITGATLETLMAAAGEHRELGRRALRAMACAQQITDFAPWDLFAPAPQAVHGKFGFEQALNLVMEAFAAFDPEMGAFVRMMADKGWIDAAPSEHRRSGAYCTEYADPPEPRVFLTFEGTMDNVITLAHELGHAWHSWLLRDLPFEQRGYPKTLAETASLFAEILVRDALLAATDKVEQRRAIAWLDGERAASLLLDIPARFAFERALVTAREAGYVGASQMREMMKSAQQQCYGDALSQYDELFWASKGHFSIAESGFYNYPYLFGYLFSLGLYAQHARAGGEFVPAYRALLRDTGRMSAEALVEKHLGVDIREPGFWQESLRYVEEAVVRLERLV</sequence>
<evidence type="ECO:0000256" key="2">
    <source>
        <dbReference type="ARBA" id="ARBA00022723"/>
    </source>
</evidence>
<dbReference type="EMBL" id="JAOCFT010000001">
    <property type="protein sequence ID" value="MDH1897688.1"/>
    <property type="molecule type" value="Genomic_DNA"/>
</dbReference>
<dbReference type="CDD" id="cd09607">
    <property type="entry name" value="M3B_PepF"/>
    <property type="match status" value="1"/>
</dbReference>
<keyword evidence="2 6" id="KW-0479">Metal-binding</keyword>
<dbReference type="Gene3D" id="1.20.140.70">
    <property type="entry name" value="Oligopeptidase f, N-terminal domain"/>
    <property type="match status" value="1"/>
</dbReference>
<protein>
    <submittedName>
        <fullName evidence="10">M3 family oligoendopeptidase</fullName>
    </submittedName>
    <submittedName>
        <fullName evidence="9">Oligoendopeptidase F</fullName>
    </submittedName>
</protein>
<comment type="cofactor">
    <cofactor evidence="6">
        <name>Zn(2+)</name>
        <dbReference type="ChEBI" id="CHEBI:29105"/>
    </cofactor>
    <text evidence="6">Binds 1 zinc ion.</text>
</comment>
<evidence type="ECO:0000259" key="8">
    <source>
        <dbReference type="Pfam" id="PF08439"/>
    </source>
</evidence>
<dbReference type="Proteomes" id="UP001160758">
    <property type="component" value="Unassembled WGS sequence"/>
</dbReference>
<dbReference type="GO" id="GO:0006508">
    <property type="term" value="P:proteolysis"/>
    <property type="evidence" value="ECO:0007669"/>
    <property type="project" value="UniProtKB-KW"/>
</dbReference>
<evidence type="ECO:0000313" key="10">
    <source>
        <dbReference type="EMBL" id="MDH1897688.1"/>
    </source>
</evidence>
<evidence type="ECO:0000313" key="9">
    <source>
        <dbReference type="EMBL" id="GJA62420.1"/>
    </source>
</evidence>
<dbReference type="Pfam" id="PF01432">
    <property type="entry name" value="Peptidase_M3"/>
    <property type="match status" value="1"/>
</dbReference>
<dbReference type="InterPro" id="IPR013647">
    <property type="entry name" value="OligopepF_N_dom"/>
</dbReference>
<evidence type="ECO:0000259" key="7">
    <source>
        <dbReference type="Pfam" id="PF01432"/>
    </source>
</evidence>
<reference evidence="9" key="1">
    <citation type="submission" date="2021-07" db="EMBL/GenBank/DDBJ databases">
        <title>Draft genome sequence of carbapenem-resistant Aeromonas spp. in Japan.</title>
        <authorList>
            <person name="Maehana S."/>
            <person name="Suzuki M."/>
            <person name="Kitasato H."/>
        </authorList>
    </citation>
    <scope>NUCLEOTIDE SEQUENCE</scope>
    <source>
        <strain evidence="9">KAM351</strain>
    </source>
</reference>
<dbReference type="InterPro" id="IPR001333">
    <property type="entry name" value="Peptidase_M32_Taq"/>
</dbReference>